<dbReference type="SUPFAM" id="SSF55781">
    <property type="entry name" value="GAF domain-like"/>
    <property type="match status" value="1"/>
</dbReference>
<dbReference type="SUPFAM" id="SSF46894">
    <property type="entry name" value="C-terminal effector domain of the bipartite response regulators"/>
    <property type="match status" value="1"/>
</dbReference>
<keyword evidence="1" id="KW-0805">Transcription regulation</keyword>
<proteinExistence type="predicted"/>
<evidence type="ECO:0000256" key="3">
    <source>
        <dbReference type="ARBA" id="ARBA00023163"/>
    </source>
</evidence>
<dbReference type="KEGG" id="goq:ACH46_08850"/>
<feature type="domain" description="HTH luxR-type" evidence="4">
    <location>
        <begin position="205"/>
        <end position="270"/>
    </location>
</feature>
<dbReference type="EMBL" id="CP011853">
    <property type="protein sequence ID" value="ALG84583.1"/>
    <property type="molecule type" value="Genomic_DNA"/>
</dbReference>
<accession>A0A0N7FUK1</accession>
<dbReference type="PRINTS" id="PR00038">
    <property type="entry name" value="HTHLUXR"/>
</dbReference>
<dbReference type="RefSeq" id="WP_062392574.1">
    <property type="nucleotide sequence ID" value="NZ_CP011853.1"/>
</dbReference>
<evidence type="ECO:0000256" key="1">
    <source>
        <dbReference type="ARBA" id="ARBA00023015"/>
    </source>
</evidence>
<dbReference type="Gene3D" id="1.10.10.10">
    <property type="entry name" value="Winged helix-like DNA-binding domain superfamily/Winged helix DNA-binding domain"/>
    <property type="match status" value="1"/>
</dbReference>
<dbReference type="InterPro" id="IPR036388">
    <property type="entry name" value="WH-like_DNA-bd_sf"/>
</dbReference>
<dbReference type="InterPro" id="IPR003018">
    <property type="entry name" value="GAF"/>
</dbReference>
<dbReference type="PATRIC" id="fig|1136941.3.peg.1802"/>
<evidence type="ECO:0000313" key="5">
    <source>
        <dbReference type="EMBL" id="ALG84583.1"/>
    </source>
</evidence>
<dbReference type="GO" id="GO:0003677">
    <property type="term" value="F:DNA binding"/>
    <property type="evidence" value="ECO:0007669"/>
    <property type="project" value="UniProtKB-KW"/>
</dbReference>
<dbReference type="Gene3D" id="3.30.450.40">
    <property type="match status" value="1"/>
</dbReference>
<organism evidence="5 6">
    <name type="scientific">Gordonia phthalatica</name>
    <dbReference type="NCBI Taxonomy" id="1136941"/>
    <lineage>
        <taxon>Bacteria</taxon>
        <taxon>Bacillati</taxon>
        <taxon>Actinomycetota</taxon>
        <taxon>Actinomycetes</taxon>
        <taxon>Mycobacteriales</taxon>
        <taxon>Gordoniaceae</taxon>
        <taxon>Gordonia</taxon>
    </lineage>
</organism>
<keyword evidence="3" id="KW-0804">Transcription</keyword>
<gene>
    <name evidence="5" type="ORF">ACH46_08850</name>
</gene>
<dbReference type="AlphaFoldDB" id="A0A0N7FUK1"/>
<name>A0A0N7FUK1_9ACTN</name>
<dbReference type="STRING" id="1136941.ACH46_08850"/>
<protein>
    <submittedName>
        <fullName evidence="5">LuxR family transcriptional regulator</fullName>
    </submittedName>
</protein>
<evidence type="ECO:0000313" key="6">
    <source>
        <dbReference type="Proteomes" id="UP000063789"/>
    </source>
</evidence>
<dbReference type="PANTHER" id="PTHR44688:SF16">
    <property type="entry name" value="DNA-BINDING TRANSCRIPTIONAL ACTIVATOR DEVR_DOSR"/>
    <property type="match status" value="1"/>
</dbReference>
<dbReference type="GO" id="GO:0006355">
    <property type="term" value="P:regulation of DNA-templated transcription"/>
    <property type="evidence" value="ECO:0007669"/>
    <property type="project" value="InterPro"/>
</dbReference>
<dbReference type="OrthoDB" id="4069167at2"/>
<dbReference type="CDD" id="cd06170">
    <property type="entry name" value="LuxR_C_like"/>
    <property type="match status" value="1"/>
</dbReference>
<evidence type="ECO:0000256" key="2">
    <source>
        <dbReference type="ARBA" id="ARBA00023125"/>
    </source>
</evidence>
<evidence type="ECO:0000259" key="4">
    <source>
        <dbReference type="PROSITE" id="PS50043"/>
    </source>
</evidence>
<dbReference type="PROSITE" id="PS50043">
    <property type="entry name" value="HTH_LUXR_2"/>
    <property type="match status" value="1"/>
</dbReference>
<dbReference type="Pfam" id="PF00196">
    <property type="entry name" value="GerE"/>
    <property type="match status" value="1"/>
</dbReference>
<keyword evidence="2" id="KW-0238">DNA-binding</keyword>
<dbReference type="PANTHER" id="PTHR44688">
    <property type="entry name" value="DNA-BINDING TRANSCRIPTIONAL ACTIVATOR DEVR_DOSR"/>
    <property type="match status" value="1"/>
</dbReference>
<keyword evidence="6" id="KW-1185">Reference proteome</keyword>
<dbReference type="Pfam" id="PF13185">
    <property type="entry name" value="GAF_2"/>
    <property type="match status" value="1"/>
</dbReference>
<dbReference type="InterPro" id="IPR000792">
    <property type="entry name" value="Tscrpt_reg_LuxR_C"/>
</dbReference>
<dbReference type="InterPro" id="IPR029016">
    <property type="entry name" value="GAF-like_dom_sf"/>
</dbReference>
<sequence>MGERSLVVPVTESLRRIRRSSGVPLAFAGMVEGNARVSLDHFVGDVTGALDGLAVEVGHGLGGKVLNHNRPMAVNDYLDTPHITHRYNDAIATEGLRAVAAAPVIVDSRMIAVLYGALRCDTRIDGRLLDVLTAQARSLEQEIAVSRALIAADARLTPEADVLRDRMTIAYARLRALARELDDGAMADEIARITDVLLDGAAGDAEPPPVQLTGREQDVLALAALGYSNPRIADELGVAVDTVKGYMKTTMSKLDAGTRLEAVVVARRLGILPH</sequence>
<dbReference type="SMART" id="SM00421">
    <property type="entry name" value="HTH_LUXR"/>
    <property type="match status" value="1"/>
</dbReference>
<reference evidence="6" key="1">
    <citation type="submission" date="2015-06" db="EMBL/GenBank/DDBJ databases">
        <title>Complete genome sequence and metabolic analysis of phthalate degradation pathway in Gordonia sp. QH-11.</title>
        <authorList>
            <person name="Jin D."/>
            <person name="Kong X."/>
            <person name="Bai Z."/>
        </authorList>
    </citation>
    <scope>NUCLEOTIDE SEQUENCE [LARGE SCALE GENOMIC DNA]</scope>
    <source>
        <strain evidence="6">QH-11</strain>
    </source>
</reference>
<dbReference type="InterPro" id="IPR016032">
    <property type="entry name" value="Sig_transdc_resp-reg_C-effctor"/>
</dbReference>
<dbReference type="Proteomes" id="UP000063789">
    <property type="component" value="Chromosome"/>
</dbReference>
<reference evidence="5 6" key="2">
    <citation type="journal article" date="2017" name="Int. J. Syst. Evol. Microbiol.">
        <title>Gordonia phthalatica sp. nov., a di-n-butyl phthalate-degrading bacterium isolated from activated sludge.</title>
        <authorList>
            <person name="Jin D."/>
            <person name="Kong X."/>
            <person name="Jia M."/>
            <person name="Yu X."/>
            <person name="Wang X."/>
            <person name="Zhuang X."/>
            <person name="Deng Y."/>
            <person name="Bai Z."/>
        </authorList>
    </citation>
    <scope>NUCLEOTIDE SEQUENCE [LARGE SCALE GENOMIC DNA]</scope>
    <source>
        <strain evidence="5 6">QH-11</strain>
    </source>
</reference>